<dbReference type="Gene3D" id="3.30.1360.40">
    <property type="match status" value="1"/>
</dbReference>
<comment type="subcellular location">
    <subcellularLocation>
        <location evidence="1 5">Cytoplasm</location>
    </subcellularLocation>
</comment>
<sequence>MSELIDLSAAEKRMNGAVEAVKGQFATVRTGRANPAILDRIEVEAYGSKMPLKSVANVSAPEARLLTVTPFDPNALKDIERAIRDSDVGLNPQNDGKILRLPIPDLTEDRRRELIKVVRSMAEEGRVSIRNIRRSEMSDLHELRKEGEISEDEERRAEGELNALTANYVKRVDSALEEKEAELLEV</sequence>
<evidence type="ECO:0000313" key="9">
    <source>
        <dbReference type="Proteomes" id="UP000025229"/>
    </source>
</evidence>
<dbReference type="Pfam" id="PF01765">
    <property type="entry name" value="RRF"/>
    <property type="match status" value="1"/>
</dbReference>
<dbReference type="AlphaFoldDB" id="A0A023X3W6"/>
<dbReference type="OrthoDB" id="9804006at2"/>
<evidence type="ECO:0000256" key="2">
    <source>
        <dbReference type="ARBA" id="ARBA00005912"/>
    </source>
</evidence>
<dbReference type="NCBIfam" id="TIGR00496">
    <property type="entry name" value="frr"/>
    <property type="match status" value="1"/>
</dbReference>
<dbReference type="EMBL" id="JAWXXX010000001">
    <property type="protein sequence ID" value="MDX5894097.1"/>
    <property type="molecule type" value="Genomic_DNA"/>
</dbReference>
<dbReference type="CDD" id="cd00520">
    <property type="entry name" value="RRF"/>
    <property type="match status" value="1"/>
</dbReference>
<dbReference type="RefSeq" id="WP_038681637.1">
    <property type="nucleotide sequence ID" value="NZ_CP007514.1"/>
</dbReference>
<keyword evidence="4 5" id="KW-0648">Protein biosynthesis</keyword>
<dbReference type="Proteomes" id="UP000025229">
    <property type="component" value="Chromosome"/>
</dbReference>
<evidence type="ECO:0000256" key="4">
    <source>
        <dbReference type="ARBA" id="ARBA00022917"/>
    </source>
</evidence>
<dbReference type="Gene3D" id="1.10.132.20">
    <property type="entry name" value="Ribosome-recycling factor"/>
    <property type="match status" value="1"/>
</dbReference>
<evidence type="ECO:0000313" key="8">
    <source>
        <dbReference type="EMBL" id="MDX5894097.1"/>
    </source>
</evidence>
<evidence type="ECO:0000259" key="6">
    <source>
        <dbReference type="Pfam" id="PF01765"/>
    </source>
</evidence>
<dbReference type="GO" id="GO:0006415">
    <property type="term" value="P:translational termination"/>
    <property type="evidence" value="ECO:0007669"/>
    <property type="project" value="UniProtKB-UniRule"/>
</dbReference>
<dbReference type="PANTHER" id="PTHR20982:SF3">
    <property type="entry name" value="MITOCHONDRIAL RIBOSOME RECYCLING FACTOR PSEUDO 1"/>
    <property type="match status" value="1"/>
</dbReference>
<dbReference type="STRING" id="42256.RradSPS_1407"/>
<protein>
    <recommendedName>
        <fullName evidence="5">Ribosome-recycling factor</fullName>
        <shortName evidence="5">RRF</shortName>
    </recommendedName>
    <alternativeName>
        <fullName evidence="5">Ribosome-releasing factor</fullName>
    </alternativeName>
</protein>
<evidence type="ECO:0000256" key="5">
    <source>
        <dbReference type="HAMAP-Rule" id="MF_00040"/>
    </source>
</evidence>
<dbReference type="SUPFAM" id="SSF55194">
    <property type="entry name" value="Ribosome recycling factor, RRF"/>
    <property type="match status" value="1"/>
</dbReference>
<organism evidence="7 9">
    <name type="scientific">Rubrobacter radiotolerans</name>
    <name type="common">Arthrobacter radiotolerans</name>
    <dbReference type="NCBI Taxonomy" id="42256"/>
    <lineage>
        <taxon>Bacteria</taxon>
        <taxon>Bacillati</taxon>
        <taxon>Actinomycetota</taxon>
        <taxon>Rubrobacteria</taxon>
        <taxon>Rubrobacterales</taxon>
        <taxon>Rubrobacteraceae</taxon>
        <taxon>Rubrobacter</taxon>
    </lineage>
</organism>
<reference evidence="8" key="2">
    <citation type="submission" date="2023-11" db="EMBL/GenBank/DDBJ databases">
        <title>MicrobeMod: A computational toolkit for identifying prokaryotic methylation and restriction-modification with nanopore sequencing.</title>
        <authorList>
            <person name="Crits-Christoph A."/>
            <person name="Kang S.C."/>
            <person name="Lee H."/>
            <person name="Ostrov N."/>
        </authorList>
    </citation>
    <scope>NUCLEOTIDE SEQUENCE</scope>
    <source>
        <strain evidence="8">ATCC 51242</strain>
    </source>
</reference>
<evidence type="ECO:0000256" key="3">
    <source>
        <dbReference type="ARBA" id="ARBA00022490"/>
    </source>
</evidence>
<feature type="domain" description="Ribosome recycling factor" evidence="6">
    <location>
        <begin position="22"/>
        <end position="184"/>
    </location>
</feature>
<dbReference type="InterPro" id="IPR023584">
    <property type="entry name" value="Ribosome_recyc_fac_dom"/>
</dbReference>
<dbReference type="InterPro" id="IPR002661">
    <property type="entry name" value="Ribosome_recyc_fac"/>
</dbReference>
<accession>A0A023X3W6</accession>
<keyword evidence="9" id="KW-1185">Reference proteome</keyword>
<dbReference type="Proteomes" id="UP001281130">
    <property type="component" value="Unassembled WGS sequence"/>
</dbReference>
<proteinExistence type="inferred from homology"/>
<keyword evidence="3 5" id="KW-0963">Cytoplasm</keyword>
<reference evidence="7 9" key="1">
    <citation type="submission" date="2014-03" db="EMBL/GenBank/DDBJ databases">
        <title>Complete genome sequence of the Radio-Resistant Rubrobacter radiotolerans RSPS-4.</title>
        <authorList>
            <person name="Egas C.C."/>
            <person name="Barroso C.C."/>
            <person name="Froufe H.J.C."/>
            <person name="Pacheco J.J."/>
            <person name="Albuquerque L.L."/>
            <person name="da Costa M.M.S."/>
        </authorList>
    </citation>
    <scope>NUCLEOTIDE SEQUENCE [LARGE SCALE GENOMIC DNA]</scope>
    <source>
        <strain evidence="7 9">RSPS-4</strain>
    </source>
</reference>
<dbReference type="GO" id="GO:0005737">
    <property type="term" value="C:cytoplasm"/>
    <property type="evidence" value="ECO:0007669"/>
    <property type="project" value="UniProtKB-SubCell"/>
</dbReference>
<dbReference type="KEGG" id="rrd:RradSPS_1407"/>
<name>A0A023X3W6_RUBRA</name>
<evidence type="ECO:0000313" key="7">
    <source>
        <dbReference type="EMBL" id="AHY46690.1"/>
    </source>
</evidence>
<dbReference type="PANTHER" id="PTHR20982">
    <property type="entry name" value="RIBOSOME RECYCLING FACTOR"/>
    <property type="match status" value="1"/>
</dbReference>
<dbReference type="GO" id="GO:0043023">
    <property type="term" value="F:ribosomal large subunit binding"/>
    <property type="evidence" value="ECO:0007669"/>
    <property type="project" value="TreeGrafter"/>
</dbReference>
<dbReference type="eggNOG" id="COG0233">
    <property type="taxonomic scope" value="Bacteria"/>
</dbReference>
<gene>
    <name evidence="5 8" type="primary">frr</name>
    <name evidence="7" type="ORF">RradSPS_1407</name>
    <name evidence="8" type="ORF">SIL72_08650</name>
</gene>
<comment type="similarity">
    <text evidence="2 5">Belongs to the RRF family.</text>
</comment>
<dbReference type="InterPro" id="IPR036191">
    <property type="entry name" value="RRF_sf"/>
</dbReference>
<evidence type="ECO:0000256" key="1">
    <source>
        <dbReference type="ARBA" id="ARBA00004496"/>
    </source>
</evidence>
<dbReference type="FunFam" id="3.30.1360.40:FF:000001">
    <property type="entry name" value="Ribosome-recycling factor"/>
    <property type="match status" value="1"/>
</dbReference>
<comment type="function">
    <text evidence="5">Responsible for the release of ribosomes from messenger RNA at the termination of protein biosynthesis. May increase the efficiency of translation by recycling ribosomes from one round of translation to another.</text>
</comment>
<dbReference type="HAMAP" id="MF_00040">
    <property type="entry name" value="RRF"/>
    <property type="match status" value="1"/>
</dbReference>
<dbReference type="EMBL" id="CP007514">
    <property type="protein sequence ID" value="AHY46690.1"/>
    <property type="molecule type" value="Genomic_DNA"/>
</dbReference>
<dbReference type="FunFam" id="1.10.132.20:FF:000001">
    <property type="entry name" value="Ribosome-recycling factor"/>
    <property type="match status" value="1"/>
</dbReference>
<dbReference type="PATRIC" id="fig|42256.3.peg.1425"/>
<dbReference type="HOGENOM" id="CLU_073981_2_0_11"/>